<comment type="caution">
    <text evidence="7">The sequence shown here is derived from an EMBL/GenBank/DDBJ whole genome shotgun (WGS) entry which is preliminary data.</text>
</comment>
<dbReference type="Proteomes" id="UP000837932">
    <property type="component" value="Unassembled WGS sequence"/>
</dbReference>
<organism evidence="7 8">
    <name type="scientific">Emticicia aquatica</name>
    <dbReference type="NCBI Taxonomy" id="1681835"/>
    <lineage>
        <taxon>Bacteria</taxon>
        <taxon>Pseudomonadati</taxon>
        <taxon>Bacteroidota</taxon>
        <taxon>Cytophagia</taxon>
        <taxon>Cytophagales</taxon>
        <taxon>Leadbetterellaceae</taxon>
        <taxon>Emticicia</taxon>
    </lineage>
</organism>
<dbReference type="PROSITE" id="PS51350">
    <property type="entry name" value="PTS_HPR_DOM"/>
    <property type="match status" value="1"/>
</dbReference>
<dbReference type="Pfam" id="PF00381">
    <property type="entry name" value="PTS-HPr"/>
    <property type="match status" value="1"/>
</dbReference>
<evidence type="ECO:0000313" key="8">
    <source>
        <dbReference type="Proteomes" id="UP000837932"/>
    </source>
</evidence>
<dbReference type="SUPFAM" id="SSF55594">
    <property type="entry name" value="HPr-like"/>
    <property type="match status" value="1"/>
</dbReference>
<feature type="chain" id="PRO_5045751550" description="HPr domain-containing protein" evidence="5">
    <location>
        <begin position="19"/>
        <end position="125"/>
    </location>
</feature>
<dbReference type="InterPro" id="IPR050399">
    <property type="entry name" value="HPr"/>
</dbReference>
<feature type="signal peptide" evidence="5">
    <location>
        <begin position="1"/>
        <end position="18"/>
    </location>
</feature>
<name>A0ABM9ARH1_9BACT</name>
<evidence type="ECO:0000256" key="1">
    <source>
        <dbReference type="ARBA" id="ARBA00004496"/>
    </source>
</evidence>
<evidence type="ECO:0000256" key="4">
    <source>
        <dbReference type="ARBA" id="ARBA00022683"/>
    </source>
</evidence>
<evidence type="ECO:0000256" key="3">
    <source>
        <dbReference type="ARBA" id="ARBA00022490"/>
    </source>
</evidence>
<dbReference type="RefSeq" id="WP_238807094.1">
    <property type="nucleotide sequence ID" value="NZ_CAKLPY010000002.1"/>
</dbReference>
<evidence type="ECO:0000313" key="7">
    <source>
        <dbReference type="EMBL" id="CAH0996538.1"/>
    </source>
</evidence>
<keyword evidence="3" id="KW-0963">Cytoplasm</keyword>
<proteinExistence type="inferred from homology"/>
<gene>
    <name evidence="7" type="ORF">EMA8858_02670</name>
</gene>
<evidence type="ECO:0000256" key="2">
    <source>
        <dbReference type="ARBA" id="ARBA00010736"/>
    </source>
</evidence>
<keyword evidence="8" id="KW-1185">Reference proteome</keyword>
<keyword evidence="5" id="KW-0732">Signal</keyword>
<comment type="similarity">
    <text evidence="2">Belongs to the HPr family.</text>
</comment>
<dbReference type="EMBL" id="CAKLPY010000002">
    <property type="protein sequence ID" value="CAH0996538.1"/>
    <property type="molecule type" value="Genomic_DNA"/>
</dbReference>
<dbReference type="PANTHER" id="PTHR33705:SF2">
    <property type="entry name" value="PHOSPHOCARRIER PROTEIN NPR"/>
    <property type="match status" value="1"/>
</dbReference>
<comment type="subcellular location">
    <subcellularLocation>
        <location evidence="1">Cytoplasm</location>
    </subcellularLocation>
</comment>
<dbReference type="InterPro" id="IPR035895">
    <property type="entry name" value="HPr-like_sf"/>
</dbReference>
<feature type="domain" description="HPr" evidence="6">
    <location>
        <begin position="28"/>
        <end position="124"/>
    </location>
</feature>
<reference evidence="7" key="1">
    <citation type="submission" date="2021-12" db="EMBL/GenBank/DDBJ databases">
        <authorList>
            <person name="Rodrigo-Torres L."/>
            <person name="Arahal R. D."/>
            <person name="Lucena T."/>
        </authorList>
    </citation>
    <scope>NUCLEOTIDE SEQUENCE</scope>
    <source>
        <strain evidence="7">CECT 8858</strain>
    </source>
</reference>
<protein>
    <recommendedName>
        <fullName evidence="6">HPr domain-containing protein</fullName>
    </recommendedName>
</protein>
<evidence type="ECO:0000259" key="6">
    <source>
        <dbReference type="PROSITE" id="PS51350"/>
    </source>
</evidence>
<dbReference type="InterPro" id="IPR000032">
    <property type="entry name" value="HPr-like"/>
</dbReference>
<keyword evidence="4" id="KW-0598">Phosphotransferase system</keyword>
<dbReference type="Gene3D" id="3.30.1340.10">
    <property type="entry name" value="HPr-like"/>
    <property type="match status" value="1"/>
</dbReference>
<accession>A0ABM9ARH1</accession>
<dbReference type="PANTHER" id="PTHR33705">
    <property type="entry name" value="PHOSPHOCARRIER PROTEIN HPR"/>
    <property type="match status" value="1"/>
</dbReference>
<evidence type="ECO:0000256" key="5">
    <source>
        <dbReference type="SAM" id="SignalP"/>
    </source>
</evidence>
<sequence length="125" mass="14574">MKPIFLAFFMMLALTSFNFTKDTRKHMFRQEEMEVRNERGLNDRAAAKLSQLVAKYRSGGRERVRVYLTYKNRRVEVIEIMDVLILQAKKGALIIVECEGGADEKEEECFNAIKALFENKFGDKE</sequence>